<organism evidence="1">
    <name type="scientific">freshwater metagenome</name>
    <dbReference type="NCBI Taxonomy" id="449393"/>
    <lineage>
        <taxon>unclassified sequences</taxon>
        <taxon>metagenomes</taxon>
        <taxon>ecological metagenomes</taxon>
    </lineage>
</organism>
<accession>A0A6J7RT25</accession>
<dbReference type="EMBL" id="CAFBPW010000060">
    <property type="protein sequence ID" value="CAB5031895.1"/>
    <property type="molecule type" value="Genomic_DNA"/>
</dbReference>
<proteinExistence type="predicted"/>
<reference evidence="1" key="1">
    <citation type="submission" date="2020-05" db="EMBL/GenBank/DDBJ databases">
        <authorList>
            <person name="Chiriac C."/>
            <person name="Salcher M."/>
            <person name="Ghai R."/>
            <person name="Kavagutti S V."/>
        </authorList>
    </citation>
    <scope>NUCLEOTIDE SEQUENCE</scope>
</reference>
<name>A0A6J7RT25_9ZZZZ</name>
<gene>
    <name evidence="1" type="ORF">UFOPK4173_00710</name>
</gene>
<dbReference type="AlphaFoldDB" id="A0A6J7RT25"/>
<protein>
    <submittedName>
        <fullName evidence="1">Unannotated protein</fullName>
    </submittedName>
</protein>
<evidence type="ECO:0000313" key="1">
    <source>
        <dbReference type="EMBL" id="CAB5031895.1"/>
    </source>
</evidence>
<sequence length="63" mass="7077">MLLREGPVSDMRPELIPCDTDAALYVIKFSHELVNRQRLSSQPYPNVLELADLIGHLSTIEGN</sequence>